<dbReference type="InterPro" id="IPR001245">
    <property type="entry name" value="Ser-Thr/Tyr_kinase_cat_dom"/>
</dbReference>
<dbReference type="InterPro" id="IPR000719">
    <property type="entry name" value="Prot_kinase_dom"/>
</dbReference>
<comment type="subcellular location">
    <subcellularLocation>
        <location evidence="1">Membrane</location>
        <topology evidence="1">Single-pass membrane protein</topology>
    </subcellularLocation>
</comment>
<evidence type="ECO:0000256" key="3">
    <source>
        <dbReference type="ARBA" id="ARBA00022527"/>
    </source>
</evidence>
<dbReference type="SUPFAM" id="SSF52058">
    <property type="entry name" value="L domain-like"/>
    <property type="match status" value="1"/>
</dbReference>
<dbReference type="Pfam" id="PF13855">
    <property type="entry name" value="LRR_8"/>
    <property type="match status" value="1"/>
</dbReference>
<evidence type="ECO:0000256" key="9">
    <source>
        <dbReference type="ARBA" id="ARBA00022777"/>
    </source>
</evidence>
<keyword evidence="6 16" id="KW-0812">Transmembrane</keyword>
<feature type="domain" description="Protein kinase" evidence="17">
    <location>
        <begin position="637"/>
        <end position="915"/>
    </location>
</feature>
<keyword evidence="10 15" id="KW-0067">ATP-binding</keyword>
<dbReference type="EC" id="2.7.11.1" evidence="2"/>
<dbReference type="PROSITE" id="PS50011">
    <property type="entry name" value="PROTEIN_KINASE_DOM"/>
    <property type="match status" value="1"/>
</dbReference>
<accession>A0ABP1AFN7</accession>
<keyword evidence="19" id="KW-1185">Reference proteome</keyword>
<protein>
    <recommendedName>
        <fullName evidence="2">non-specific serine/threonine protein kinase</fullName>
        <ecNumber evidence="2">2.7.11.1</ecNumber>
    </recommendedName>
</protein>
<dbReference type="Gene3D" id="1.10.510.10">
    <property type="entry name" value="Transferase(Phosphotransferase) domain 1"/>
    <property type="match status" value="1"/>
</dbReference>
<evidence type="ECO:0000256" key="2">
    <source>
        <dbReference type="ARBA" id="ARBA00012513"/>
    </source>
</evidence>
<evidence type="ECO:0000256" key="1">
    <source>
        <dbReference type="ARBA" id="ARBA00004167"/>
    </source>
</evidence>
<keyword evidence="7" id="KW-0677">Repeat</keyword>
<comment type="catalytic activity">
    <reaction evidence="13">
        <text>L-threonyl-[protein] + ATP = O-phospho-L-threonyl-[protein] + ADP + H(+)</text>
        <dbReference type="Rhea" id="RHEA:46608"/>
        <dbReference type="Rhea" id="RHEA-COMP:11060"/>
        <dbReference type="Rhea" id="RHEA-COMP:11605"/>
        <dbReference type="ChEBI" id="CHEBI:15378"/>
        <dbReference type="ChEBI" id="CHEBI:30013"/>
        <dbReference type="ChEBI" id="CHEBI:30616"/>
        <dbReference type="ChEBI" id="CHEBI:61977"/>
        <dbReference type="ChEBI" id="CHEBI:456216"/>
        <dbReference type="EC" id="2.7.11.1"/>
    </reaction>
</comment>
<dbReference type="InterPro" id="IPR017441">
    <property type="entry name" value="Protein_kinase_ATP_BS"/>
</dbReference>
<keyword evidence="5" id="KW-0808">Transferase</keyword>
<feature type="binding site" evidence="15">
    <location>
        <position position="665"/>
    </location>
    <ligand>
        <name>ATP</name>
        <dbReference type="ChEBI" id="CHEBI:30616"/>
    </ligand>
</feature>
<evidence type="ECO:0000256" key="14">
    <source>
        <dbReference type="ARBA" id="ARBA00048679"/>
    </source>
</evidence>
<keyword evidence="12 16" id="KW-0472">Membrane</keyword>
<evidence type="ECO:0000256" key="7">
    <source>
        <dbReference type="ARBA" id="ARBA00022737"/>
    </source>
</evidence>
<evidence type="ECO:0000256" key="15">
    <source>
        <dbReference type="PROSITE-ProRule" id="PRU10141"/>
    </source>
</evidence>
<dbReference type="SUPFAM" id="SSF56112">
    <property type="entry name" value="Protein kinase-like (PK-like)"/>
    <property type="match status" value="1"/>
</dbReference>
<evidence type="ECO:0000256" key="13">
    <source>
        <dbReference type="ARBA" id="ARBA00047899"/>
    </source>
</evidence>
<evidence type="ECO:0000256" key="8">
    <source>
        <dbReference type="ARBA" id="ARBA00022741"/>
    </source>
</evidence>
<dbReference type="InterPro" id="IPR008271">
    <property type="entry name" value="Ser/Thr_kinase_AS"/>
</dbReference>
<evidence type="ECO:0000256" key="10">
    <source>
        <dbReference type="ARBA" id="ARBA00022840"/>
    </source>
</evidence>
<dbReference type="EMBL" id="OZ023713">
    <property type="protein sequence ID" value="CAK9861349.1"/>
    <property type="molecule type" value="Genomic_DNA"/>
</dbReference>
<keyword evidence="4" id="KW-0433">Leucine-rich repeat</keyword>
<sequence>MTIVCLIQSSSSLAIIWEIFDFLLLFFSTSSASLTSGSMSDPAGFISIDCGSNSTYTDSNSITWVPDTGYIFTGRNFNPMQLPGLPPSSLLSLRYFPEDRTKHCYNLPANRSQTYMVRVTFVYFDFLGTGASPPTFNLEIQAQLAGTVSFTSSIVSYFETYFVTTSDSIFVCLARITSTSGTTPTSTTTGGIPFITSLELRALDTASMYSAIVQQGLSMYNIWRRNVGATSDQEIRYPDDIYDRQWFSLRQESNAISTAISTTRPINVSSSSNKVPAKVMQTAETYARGQTLTLNMTHVGLQFSNRDYYLAFYFAEIDPQAINQSRIFDLYVNEQLEFANISVLQLSGGLMYSTLEIIVSNVTLNNTAKLVQLIPHADSALGPILNAYELFDWTSMSSLTFPSDAFAIESFKETLNLTSWTGDPCVYASYNWITCSDNTESPRIATVKLSDYNLTGDIPEVLNNLTMLTTLQLQNNQISGPIPAWLGSLNSLQELDLSNNNLSGSIPLTLLEKGVAFQASGNPYLICVGSMENCLQSPTSSPTSLPASSRNNVHGKNNLPVIIGAIMGGLLVVISIALVLLYLACYSRKKNSQGKLEMATIATPSREGLLRHRELEYHGGPQVVREYSLEEVTAMTNNFEKLLGKGGFGLVHYGRQPNGLEVAVKRLSTTSHQGAVEFFNEVDLLSTVHHKNLVSLIGYCQQDKERILIYEYMPNGTLRESLYGTERALENPLNWKTRLNIALNAAQGLEYLHKSCKHPIIHRDVKSSNILLSTDMVAKVADFGLSKITMEEGVSHISTLVKGTAGYLDPEYYAKQQLTDKSDVFSFGVVLLELICGRQPIDTSFRHENQWNIGVWVRPFLQSGILQPIVDQALGNNYNVESMWKVAETAMRSIEPYSANRPTMTEVVCDIREAIEMENGQLLTSRKNSKSVETCTSAAATAPKNIQAPQSR</sequence>
<evidence type="ECO:0000256" key="4">
    <source>
        <dbReference type="ARBA" id="ARBA00022614"/>
    </source>
</evidence>
<dbReference type="CDD" id="cd14066">
    <property type="entry name" value="STKc_IRAK"/>
    <property type="match status" value="1"/>
</dbReference>
<evidence type="ECO:0000259" key="17">
    <source>
        <dbReference type="PROSITE" id="PS50011"/>
    </source>
</evidence>
<dbReference type="SMART" id="SM00220">
    <property type="entry name" value="S_TKc"/>
    <property type="match status" value="1"/>
</dbReference>
<keyword evidence="3" id="KW-0723">Serine/threonine-protein kinase</keyword>
<keyword evidence="9" id="KW-0418">Kinase</keyword>
<evidence type="ECO:0000256" key="5">
    <source>
        <dbReference type="ARBA" id="ARBA00022679"/>
    </source>
</evidence>
<proteinExistence type="predicted"/>
<name>A0ABP1AFN7_9BRYO</name>
<comment type="catalytic activity">
    <reaction evidence="14">
        <text>L-seryl-[protein] + ATP = O-phospho-L-seryl-[protein] + ADP + H(+)</text>
        <dbReference type="Rhea" id="RHEA:17989"/>
        <dbReference type="Rhea" id="RHEA-COMP:9863"/>
        <dbReference type="Rhea" id="RHEA-COMP:11604"/>
        <dbReference type="ChEBI" id="CHEBI:15378"/>
        <dbReference type="ChEBI" id="CHEBI:29999"/>
        <dbReference type="ChEBI" id="CHEBI:30616"/>
        <dbReference type="ChEBI" id="CHEBI:83421"/>
        <dbReference type="ChEBI" id="CHEBI:456216"/>
        <dbReference type="EC" id="2.7.11.1"/>
    </reaction>
</comment>
<dbReference type="PROSITE" id="PS51450">
    <property type="entry name" value="LRR"/>
    <property type="match status" value="1"/>
</dbReference>
<dbReference type="InterPro" id="IPR011009">
    <property type="entry name" value="Kinase-like_dom_sf"/>
</dbReference>
<evidence type="ECO:0000256" key="12">
    <source>
        <dbReference type="ARBA" id="ARBA00023136"/>
    </source>
</evidence>
<evidence type="ECO:0000313" key="19">
    <source>
        <dbReference type="Proteomes" id="UP001497522"/>
    </source>
</evidence>
<dbReference type="PROSITE" id="PS00108">
    <property type="entry name" value="PROTEIN_KINASE_ST"/>
    <property type="match status" value="1"/>
</dbReference>
<dbReference type="InterPro" id="IPR024788">
    <property type="entry name" value="Malectin-like_Carb-bd_dom"/>
</dbReference>
<dbReference type="Gene3D" id="3.30.200.20">
    <property type="entry name" value="Phosphorylase Kinase, domain 1"/>
    <property type="match status" value="1"/>
</dbReference>
<evidence type="ECO:0000256" key="11">
    <source>
        <dbReference type="ARBA" id="ARBA00022989"/>
    </source>
</evidence>
<dbReference type="Gene3D" id="2.60.120.430">
    <property type="entry name" value="Galactose-binding lectin"/>
    <property type="match status" value="1"/>
</dbReference>
<dbReference type="Pfam" id="PF12819">
    <property type="entry name" value="Malectin_like"/>
    <property type="match status" value="1"/>
</dbReference>
<evidence type="ECO:0000313" key="18">
    <source>
        <dbReference type="EMBL" id="CAK9861349.1"/>
    </source>
</evidence>
<evidence type="ECO:0000256" key="6">
    <source>
        <dbReference type="ARBA" id="ARBA00022692"/>
    </source>
</evidence>
<keyword evidence="11 16" id="KW-1133">Transmembrane helix</keyword>
<reference evidence="18" key="1">
    <citation type="submission" date="2024-03" db="EMBL/GenBank/DDBJ databases">
        <authorList>
            <consortium name="ELIXIR-Norway"/>
            <consortium name="Elixir Norway"/>
        </authorList>
    </citation>
    <scope>NUCLEOTIDE SEQUENCE</scope>
</reference>
<evidence type="ECO:0000256" key="16">
    <source>
        <dbReference type="SAM" id="Phobius"/>
    </source>
</evidence>
<dbReference type="Pfam" id="PF07714">
    <property type="entry name" value="PK_Tyr_Ser-Thr"/>
    <property type="match status" value="1"/>
</dbReference>
<dbReference type="Gene3D" id="3.80.10.10">
    <property type="entry name" value="Ribonuclease Inhibitor"/>
    <property type="match status" value="1"/>
</dbReference>
<dbReference type="InterPro" id="IPR032675">
    <property type="entry name" value="LRR_dom_sf"/>
</dbReference>
<keyword evidence="8 15" id="KW-0547">Nucleotide-binding</keyword>
<dbReference type="PANTHER" id="PTHR45631">
    <property type="entry name" value="OS07G0107800 PROTEIN-RELATED"/>
    <property type="match status" value="1"/>
</dbReference>
<dbReference type="PROSITE" id="PS00107">
    <property type="entry name" value="PROTEIN_KINASE_ATP"/>
    <property type="match status" value="1"/>
</dbReference>
<dbReference type="PANTHER" id="PTHR45631:SF68">
    <property type="entry name" value="REPEAT FAMILY PROTEIN, PUTATIVE, EXPRESSED-RELATED"/>
    <property type="match status" value="1"/>
</dbReference>
<organism evidence="18 19">
    <name type="scientific">Sphagnum jensenii</name>
    <dbReference type="NCBI Taxonomy" id="128206"/>
    <lineage>
        <taxon>Eukaryota</taxon>
        <taxon>Viridiplantae</taxon>
        <taxon>Streptophyta</taxon>
        <taxon>Embryophyta</taxon>
        <taxon>Bryophyta</taxon>
        <taxon>Sphagnophytina</taxon>
        <taxon>Sphagnopsida</taxon>
        <taxon>Sphagnales</taxon>
        <taxon>Sphagnaceae</taxon>
        <taxon>Sphagnum</taxon>
    </lineage>
</organism>
<dbReference type="Proteomes" id="UP001497522">
    <property type="component" value="Chromosome 12"/>
</dbReference>
<feature type="transmembrane region" description="Helical" evidence="16">
    <location>
        <begin position="559"/>
        <end position="585"/>
    </location>
</feature>
<dbReference type="InterPro" id="IPR001611">
    <property type="entry name" value="Leu-rich_rpt"/>
</dbReference>
<gene>
    <name evidence="18" type="ORF">CSSPJE1EN2_LOCUS4344</name>
</gene>